<dbReference type="InterPro" id="IPR011528">
    <property type="entry name" value="NERD"/>
</dbReference>
<sequence>MNMSIFYTLLLLCLFALLARWIKSKEAEWIGSYGEYKVRKAIKKIEATSSGKYKAFHNLYIPKQDGSTSQIDHIILSDQGLFVIETKNYSGWIFGDETSKYWTQVIYKRKEKFLNPVLQNKGHIKALRNWLGEAFSHIPIHSIVVFLPRAKFKSDAHFSHAYVVYPKQLKQVLKQHETNVIDGETKRLLTQKLETALVKDKQQEKEVKKRHVQTIQTKQRQAEQHIQQNRCPKCGGVLIVRKGKFGTFKGCNNYPKCKFTQSIG</sequence>
<proteinExistence type="predicted"/>
<dbReference type="InterPro" id="IPR013498">
    <property type="entry name" value="Topo_IA_Znf"/>
</dbReference>
<organism evidence="2 3">
    <name type="scientific">Saccharococcus thermophilus</name>
    <dbReference type="NCBI Taxonomy" id="29396"/>
    <lineage>
        <taxon>Bacteria</taxon>
        <taxon>Bacillati</taxon>
        <taxon>Bacillota</taxon>
        <taxon>Bacilli</taxon>
        <taxon>Bacillales</taxon>
        <taxon>Anoxybacillaceae</taxon>
        <taxon>Saccharococcus</taxon>
    </lineage>
</organism>
<dbReference type="AlphaFoldDB" id="A0A846MBS3"/>
<dbReference type="SUPFAM" id="SSF57783">
    <property type="entry name" value="Zinc beta-ribbon"/>
    <property type="match status" value="1"/>
</dbReference>
<dbReference type="GO" id="GO:0006265">
    <property type="term" value="P:DNA topological change"/>
    <property type="evidence" value="ECO:0007669"/>
    <property type="project" value="InterPro"/>
</dbReference>
<dbReference type="Gene3D" id="3.30.65.10">
    <property type="entry name" value="Bacterial Topoisomerase I, domain 1"/>
    <property type="match status" value="1"/>
</dbReference>
<feature type="domain" description="NERD" evidence="1">
    <location>
        <begin position="30"/>
        <end position="150"/>
    </location>
</feature>
<dbReference type="PROSITE" id="PS50965">
    <property type="entry name" value="NERD"/>
    <property type="match status" value="1"/>
</dbReference>
<dbReference type="EMBL" id="JAASRS010000001">
    <property type="protein sequence ID" value="NIK14441.1"/>
    <property type="molecule type" value="Genomic_DNA"/>
</dbReference>
<dbReference type="PANTHER" id="PTHR35287:SF1">
    <property type="entry name" value="SI:ZFOS-911D5.4"/>
    <property type="match status" value="1"/>
</dbReference>
<gene>
    <name evidence="2" type="ORF">BDD39_000951</name>
</gene>
<dbReference type="GO" id="GO:0003916">
    <property type="term" value="F:DNA topoisomerase activity"/>
    <property type="evidence" value="ECO:0007669"/>
    <property type="project" value="InterPro"/>
</dbReference>
<dbReference type="RefSeq" id="WP_243845988.1">
    <property type="nucleotide sequence ID" value="NZ_JAASRS010000001.1"/>
</dbReference>
<dbReference type="Proteomes" id="UP000532769">
    <property type="component" value="Unassembled WGS sequence"/>
</dbReference>
<evidence type="ECO:0000259" key="1">
    <source>
        <dbReference type="PROSITE" id="PS50965"/>
    </source>
</evidence>
<dbReference type="GO" id="GO:0005694">
    <property type="term" value="C:chromosome"/>
    <property type="evidence" value="ECO:0007669"/>
    <property type="project" value="InterPro"/>
</dbReference>
<evidence type="ECO:0000313" key="3">
    <source>
        <dbReference type="Proteomes" id="UP000532769"/>
    </source>
</evidence>
<dbReference type="Pfam" id="PF08378">
    <property type="entry name" value="NERD"/>
    <property type="match status" value="1"/>
</dbReference>
<comment type="caution">
    <text evidence="2">The sequence shown here is derived from an EMBL/GenBank/DDBJ whole genome shotgun (WGS) entry which is preliminary data.</text>
</comment>
<name>A0A846MBS3_9BACL</name>
<accession>A0A846MBS3</accession>
<dbReference type="Pfam" id="PF01396">
    <property type="entry name" value="Zn_ribbon_Top1"/>
    <property type="match status" value="1"/>
</dbReference>
<protein>
    <submittedName>
        <fullName evidence="2">Putative RNA-binding Zn-ribbon protein involved in translation (DUF1610 family)</fullName>
    </submittedName>
</protein>
<evidence type="ECO:0000313" key="2">
    <source>
        <dbReference type="EMBL" id="NIK14441.1"/>
    </source>
</evidence>
<dbReference type="PANTHER" id="PTHR35287">
    <property type="entry name" value="SI:ZFOS-911D5.4"/>
    <property type="match status" value="1"/>
</dbReference>
<dbReference type="GO" id="GO:0003677">
    <property type="term" value="F:DNA binding"/>
    <property type="evidence" value="ECO:0007669"/>
    <property type="project" value="InterPro"/>
</dbReference>
<reference evidence="2 3" key="1">
    <citation type="submission" date="2020-03" db="EMBL/GenBank/DDBJ databases">
        <title>Genomic Encyclopedia of Archaeal and Bacterial Type Strains, Phase II (KMG-II): from individual species to whole genera.</title>
        <authorList>
            <person name="Goeker M."/>
        </authorList>
    </citation>
    <scope>NUCLEOTIDE SEQUENCE [LARGE SCALE GENOMIC DNA]</scope>
    <source>
        <strain evidence="2 3">DSM 4749</strain>
    </source>
</reference>
<keyword evidence="3" id="KW-1185">Reference proteome</keyword>